<evidence type="ECO:0000313" key="2">
    <source>
        <dbReference type="Proteomes" id="UP000032266"/>
    </source>
</evidence>
<protein>
    <submittedName>
        <fullName evidence="1">Uncharacterized protein</fullName>
    </submittedName>
</protein>
<gene>
    <name evidence="1" type="ORF">YC6258_00024</name>
</gene>
<name>A0A0C5VP92_9GAMM</name>
<dbReference type="AlphaFoldDB" id="A0A0C5VP92"/>
<sequence length="104" mass="11470">MIGNCKYFSQDATLCWFCVLFGCARLPAFPAGQTVVCAPVIPDVIVTPERFSDRAQLPFYRLANQRSRILYDDACLTGLSPTGQITVIGKQAQVFKRNNGVPVN</sequence>
<dbReference type="STRING" id="1445510.YC6258_00024"/>
<proteinExistence type="predicted"/>
<dbReference type="HOGENOM" id="CLU_2246179_0_0_6"/>
<reference evidence="1 2" key="1">
    <citation type="submission" date="2014-01" db="EMBL/GenBank/DDBJ databases">
        <title>Full genme sequencing of cellulolytic bacterium Gynuella sunshinyii YC6258T gen. nov., sp. nov.</title>
        <authorList>
            <person name="Khan H."/>
            <person name="Chung E.J."/>
            <person name="Chung Y.R."/>
        </authorList>
    </citation>
    <scope>NUCLEOTIDE SEQUENCE [LARGE SCALE GENOMIC DNA]</scope>
    <source>
        <strain evidence="1 2">YC6258</strain>
    </source>
</reference>
<keyword evidence="2" id="KW-1185">Reference proteome</keyword>
<dbReference type="Proteomes" id="UP000032266">
    <property type="component" value="Chromosome"/>
</dbReference>
<evidence type="ECO:0000313" key="1">
    <source>
        <dbReference type="EMBL" id="AJQ92079.1"/>
    </source>
</evidence>
<accession>A0A0C5VP92</accession>
<organism evidence="1 2">
    <name type="scientific">Gynuella sunshinyii YC6258</name>
    <dbReference type="NCBI Taxonomy" id="1445510"/>
    <lineage>
        <taxon>Bacteria</taxon>
        <taxon>Pseudomonadati</taxon>
        <taxon>Pseudomonadota</taxon>
        <taxon>Gammaproteobacteria</taxon>
        <taxon>Oceanospirillales</taxon>
        <taxon>Saccharospirillaceae</taxon>
        <taxon>Gynuella</taxon>
    </lineage>
</organism>
<dbReference type="KEGG" id="gsn:YC6258_00024"/>
<dbReference type="PROSITE" id="PS51257">
    <property type="entry name" value="PROKAR_LIPOPROTEIN"/>
    <property type="match status" value="1"/>
</dbReference>
<dbReference type="EMBL" id="CP007142">
    <property type="protein sequence ID" value="AJQ92079.1"/>
    <property type="molecule type" value="Genomic_DNA"/>
</dbReference>